<evidence type="ECO:0000256" key="3">
    <source>
        <dbReference type="ARBA" id="ARBA00022475"/>
    </source>
</evidence>
<organism evidence="9 10">
    <name type="scientific">Hoyosella altamirensis</name>
    <dbReference type="NCBI Taxonomy" id="616997"/>
    <lineage>
        <taxon>Bacteria</taxon>
        <taxon>Bacillati</taxon>
        <taxon>Actinomycetota</taxon>
        <taxon>Actinomycetes</taxon>
        <taxon>Mycobacteriales</taxon>
        <taxon>Hoyosellaceae</taxon>
        <taxon>Hoyosella</taxon>
    </lineage>
</organism>
<dbReference type="GO" id="GO:0005886">
    <property type="term" value="C:plasma membrane"/>
    <property type="evidence" value="ECO:0007669"/>
    <property type="project" value="UniProtKB-SubCell"/>
</dbReference>
<dbReference type="InterPro" id="IPR032816">
    <property type="entry name" value="VTT_dom"/>
</dbReference>
<evidence type="ECO:0000256" key="7">
    <source>
        <dbReference type="RuleBase" id="RU367016"/>
    </source>
</evidence>
<dbReference type="RefSeq" id="WP_198156575.1">
    <property type="nucleotide sequence ID" value="NZ_BDDI01000032.1"/>
</dbReference>
<reference evidence="9 10" key="1">
    <citation type="submission" date="2020-08" db="EMBL/GenBank/DDBJ databases">
        <title>Sequencing the genomes of 1000 actinobacteria strains.</title>
        <authorList>
            <person name="Klenk H.-P."/>
        </authorList>
    </citation>
    <scope>NUCLEOTIDE SEQUENCE [LARGE SCALE GENOMIC DNA]</scope>
    <source>
        <strain evidence="9 10">DSM 45258</strain>
    </source>
</reference>
<proteinExistence type="inferred from homology"/>
<comment type="caution">
    <text evidence="9">The sequence shown here is derived from an EMBL/GenBank/DDBJ whole genome shotgun (WGS) entry which is preliminary data.</text>
</comment>
<dbReference type="PANTHER" id="PTHR30353">
    <property type="entry name" value="INNER MEMBRANE PROTEIN DEDA-RELATED"/>
    <property type="match status" value="1"/>
</dbReference>
<keyword evidence="10" id="KW-1185">Reference proteome</keyword>
<evidence type="ECO:0000259" key="8">
    <source>
        <dbReference type="Pfam" id="PF09335"/>
    </source>
</evidence>
<gene>
    <name evidence="9" type="ORF">FHU29_004537</name>
</gene>
<feature type="transmembrane region" description="Helical" evidence="7">
    <location>
        <begin position="24"/>
        <end position="48"/>
    </location>
</feature>
<protein>
    <submittedName>
        <fullName evidence="9">Membrane-associated protein</fullName>
    </submittedName>
</protein>
<evidence type="ECO:0000256" key="2">
    <source>
        <dbReference type="ARBA" id="ARBA00010792"/>
    </source>
</evidence>
<dbReference type="PANTHER" id="PTHR30353:SF0">
    <property type="entry name" value="TRANSMEMBRANE PROTEIN"/>
    <property type="match status" value="1"/>
</dbReference>
<dbReference type="Pfam" id="PF09335">
    <property type="entry name" value="VTT_dom"/>
    <property type="match status" value="1"/>
</dbReference>
<dbReference type="EMBL" id="JACHWS010000006">
    <property type="protein sequence ID" value="MBB3040042.1"/>
    <property type="molecule type" value="Genomic_DNA"/>
</dbReference>
<sequence length="221" mass="24194">MPLVISEYAYGPDWLNPAAIIEQFGAFGFAAVVVIVFIESGLLVGFFLPGDSLLFTAGLFSATHPDSFAPLWLLMACVPVAAILGDQLGYAIGRRAGPAIFSRPESRVFRREHVRKSEAFFAKHGPKTVVLARFVPIVRTFVPVIAGVSRMHYRTFCIFNIIGGIAWGAGLTLLGYVLGDRVPWVRDNLDLVIVLIVAFSVMPVLVEFTRSRRAAARAEVQ</sequence>
<evidence type="ECO:0000256" key="6">
    <source>
        <dbReference type="ARBA" id="ARBA00023136"/>
    </source>
</evidence>
<dbReference type="AlphaFoldDB" id="A0A839RT05"/>
<evidence type="ECO:0000256" key="5">
    <source>
        <dbReference type="ARBA" id="ARBA00022989"/>
    </source>
</evidence>
<evidence type="ECO:0000256" key="1">
    <source>
        <dbReference type="ARBA" id="ARBA00004651"/>
    </source>
</evidence>
<dbReference type="InterPro" id="IPR032818">
    <property type="entry name" value="DedA-like"/>
</dbReference>
<evidence type="ECO:0000313" key="9">
    <source>
        <dbReference type="EMBL" id="MBB3040042.1"/>
    </source>
</evidence>
<evidence type="ECO:0000313" key="10">
    <source>
        <dbReference type="Proteomes" id="UP000567922"/>
    </source>
</evidence>
<keyword evidence="3 7" id="KW-1003">Cell membrane</keyword>
<keyword evidence="6 7" id="KW-0472">Membrane</keyword>
<dbReference type="Proteomes" id="UP000567922">
    <property type="component" value="Unassembled WGS sequence"/>
</dbReference>
<accession>A0A839RT05</accession>
<feature type="transmembrane region" description="Helical" evidence="7">
    <location>
        <begin position="191"/>
        <end position="208"/>
    </location>
</feature>
<evidence type="ECO:0000256" key="4">
    <source>
        <dbReference type="ARBA" id="ARBA00022692"/>
    </source>
</evidence>
<keyword evidence="4 7" id="KW-0812">Transmembrane</keyword>
<feature type="transmembrane region" description="Helical" evidence="7">
    <location>
        <begin position="68"/>
        <end position="85"/>
    </location>
</feature>
<keyword evidence="5 7" id="KW-1133">Transmembrane helix</keyword>
<feature type="domain" description="VTT" evidence="8">
    <location>
        <begin position="48"/>
        <end position="176"/>
    </location>
</feature>
<comment type="similarity">
    <text evidence="2 7">Belongs to the DedA family.</text>
</comment>
<comment type="subcellular location">
    <subcellularLocation>
        <location evidence="1 7">Cell membrane</location>
        <topology evidence="1 7">Multi-pass membrane protein</topology>
    </subcellularLocation>
</comment>
<feature type="transmembrane region" description="Helical" evidence="7">
    <location>
        <begin position="157"/>
        <end position="179"/>
    </location>
</feature>
<name>A0A839RT05_9ACTN</name>